<dbReference type="Pfam" id="PF00293">
    <property type="entry name" value="NUDIX"/>
    <property type="match status" value="1"/>
</dbReference>
<comment type="cofactor">
    <cofactor evidence="1 6">
        <name>Mg(2+)</name>
        <dbReference type="ChEBI" id="CHEBI:18420"/>
    </cofactor>
</comment>
<evidence type="ECO:0000256" key="5">
    <source>
        <dbReference type="ARBA" id="ARBA00022801"/>
    </source>
</evidence>
<evidence type="ECO:0000256" key="6">
    <source>
        <dbReference type="RuleBase" id="RU364043"/>
    </source>
</evidence>
<protein>
    <recommendedName>
        <fullName evidence="4 6">Phosphatase NudJ</fullName>
        <ecNumber evidence="6">3.6.1.-</ecNumber>
    </recommendedName>
</protein>
<organism evidence="8 9">
    <name type="scientific">Rhodanobacter denitrificans</name>
    <dbReference type="NCBI Taxonomy" id="666685"/>
    <lineage>
        <taxon>Bacteria</taxon>
        <taxon>Pseudomonadati</taxon>
        <taxon>Pseudomonadota</taxon>
        <taxon>Gammaproteobacteria</taxon>
        <taxon>Lysobacterales</taxon>
        <taxon>Rhodanobacteraceae</taxon>
        <taxon>Rhodanobacter</taxon>
    </lineage>
</organism>
<dbReference type="AlphaFoldDB" id="A0A2W5KTZ8"/>
<dbReference type="InterPro" id="IPR020084">
    <property type="entry name" value="NUDIX_hydrolase_CS"/>
</dbReference>
<dbReference type="SUPFAM" id="SSF55811">
    <property type="entry name" value="Nudix"/>
    <property type="match status" value="1"/>
</dbReference>
<evidence type="ECO:0000256" key="4">
    <source>
        <dbReference type="ARBA" id="ARBA00015552"/>
    </source>
</evidence>
<dbReference type="InterPro" id="IPR033713">
    <property type="entry name" value="NudJ"/>
</dbReference>
<keyword evidence="5 6" id="KW-0378">Hydrolase</keyword>
<name>A0A2W5KTZ8_9GAMM</name>
<accession>A0A2W5KTZ8</accession>
<sequence>MNIDATGNLAVDEEIDVWRPHVTVATVVPRDGRFLLVEEDIRGEIVINQPAGHLDPGESLLDAAVRETLEETGWEVALTAFLGVQQWTRGGNDRQFVRFVFAADAVRHQAARPLDAGILRALWMSRDELAAAGDRLRSPMVLASVEDWLAGRRLPLDAIRYLSATAG</sequence>
<evidence type="ECO:0000259" key="7">
    <source>
        <dbReference type="PROSITE" id="PS51462"/>
    </source>
</evidence>
<dbReference type="GO" id="GO:0004787">
    <property type="term" value="F:thiamine diphosphate phosphatase activity"/>
    <property type="evidence" value="ECO:0007669"/>
    <property type="project" value="InterPro"/>
</dbReference>
<dbReference type="EC" id="3.6.1.-" evidence="6"/>
<gene>
    <name evidence="6" type="primary">nudJ</name>
    <name evidence="8" type="ORF">DI564_02205</name>
</gene>
<dbReference type="Gene3D" id="3.90.79.10">
    <property type="entry name" value="Nucleoside Triphosphate Pyrophosphohydrolase"/>
    <property type="match status" value="1"/>
</dbReference>
<evidence type="ECO:0000256" key="1">
    <source>
        <dbReference type="ARBA" id="ARBA00001946"/>
    </source>
</evidence>
<evidence type="ECO:0000256" key="2">
    <source>
        <dbReference type="ARBA" id="ARBA00007608"/>
    </source>
</evidence>
<dbReference type="Proteomes" id="UP000249046">
    <property type="component" value="Unassembled WGS sequence"/>
</dbReference>
<comment type="similarity">
    <text evidence="2 6">Belongs to the Nudix hydrolase family. NudJ subfamily.</text>
</comment>
<dbReference type="InterPro" id="IPR000086">
    <property type="entry name" value="NUDIX_hydrolase_dom"/>
</dbReference>
<evidence type="ECO:0000313" key="8">
    <source>
        <dbReference type="EMBL" id="PZQ19539.1"/>
    </source>
</evidence>
<dbReference type="PANTHER" id="PTHR43222:SF11">
    <property type="entry name" value="PHOSPHATASE NUDJ"/>
    <property type="match status" value="1"/>
</dbReference>
<dbReference type="GO" id="GO:0017110">
    <property type="term" value="F:nucleoside diphosphate phosphatase activity"/>
    <property type="evidence" value="ECO:0007669"/>
    <property type="project" value="InterPro"/>
</dbReference>
<dbReference type="CDD" id="cd03675">
    <property type="entry name" value="NUDIX_Hydrolase"/>
    <property type="match status" value="1"/>
</dbReference>
<dbReference type="PANTHER" id="PTHR43222">
    <property type="entry name" value="NUDIX HYDROLASE 23"/>
    <property type="match status" value="1"/>
</dbReference>
<reference evidence="8 9" key="1">
    <citation type="submission" date="2017-08" db="EMBL/GenBank/DDBJ databases">
        <title>Infants hospitalized years apart are colonized by the same room-sourced microbial strains.</title>
        <authorList>
            <person name="Brooks B."/>
            <person name="Olm M.R."/>
            <person name="Firek B.A."/>
            <person name="Baker R."/>
            <person name="Thomas B.C."/>
            <person name="Morowitz M.J."/>
            <person name="Banfield J.F."/>
        </authorList>
    </citation>
    <scope>NUCLEOTIDE SEQUENCE [LARGE SCALE GENOMIC DNA]</scope>
    <source>
        <strain evidence="8">S2_005_003_R2_42</strain>
    </source>
</reference>
<proteinExistence type="inferred from homology"/>
<feature type="domain" description="Nudix hydrolase" evidence="7">
    <location>
        <begin position="17"/>
        <end position="150"/>
    </location>
</feature>
<dbReference type="PROSITE" id="PS51462">
    <property type="entry name" value="NUDIX"/>
    <property type="match status" value="1"/>
</dbReference>
<dbReference type="EMBL" id="QFPO01000002">
    <property type="protein sequence ID" value="PZQ19539.1"/>
    <property type="molecule type" value="Genomic_DNA"/>
</dbReference>
<dbReference type="GO" id="GO:0017111">
    <property type="term" value="F:ribonucleoside triphosphate phosphatase activity"/>
    <property type="evidence" value="ECO:0007669"/>
    <property type="project" value="InterPro"/>
</dbReference>
<dbReference type="PROSITE" id="PS00893">
    <property type="entry name" value="NUDIX_BOX"/>
    <property type="match status" value="1"/>
</dbReference>
<dbReference type="InterPro" id="IPR015797">
    <property type="entry name" value="NUDIX_hydrolase-like_dom_sf"/>
</dbReference>
<comment type="subunit">
    <text evidence="3 6">Monomer.</text>
</comment>
<comment type="caution">
    <text evidence="8">The sequence shown here is derived from an EMBL/GenBank/DDBJ whole genome shotgun (WGS) entry which is preliminary data.</text>
</comment>
<evidence type="ECO:0000313" key="9">
    <source>
        <dbReference type="Proteomes" id="UP000249046"/>
    </source>
</evidence>
<keyword evidence="6" id="KW-0460">Magnesium</keyword>
<evidence type="ECO:0000256" key="3">
    <source>
        <dbReference type="ARBA" id="ARBA00011245"/>
    </source>
</evidence>